<evidence type="ECO:0000313" key="4">
    <source>
        <dbReference type="Proteomes" id="UP001231189"/>
    </source>
</evidence>
<dbReference type="Pfam" id="PF14223">
    <property type="entry name" value="Retrotran_gag_2"/>
    <property type="match status" value="1"/>
</dbReference>
<feature type="compositionally biased region" description="Low complexity" evidence="1">
    <location>
        <begin position="489"/>
        <end position="499"/>
    </location>
</feature>
<dbReference type="InterPro" id="IPR043502">
    <property type="entry name" value="DNA/RNA_pol_sf"/>
</dbReference>
<comment type="caution">
    <text evidence="3">The sequence shown here is derived from an EMBL/GenBank/DDBJ whole genome shotgun (WGS) entry which is preliminary data.</text>
</comment>
<dbReference type="PANTHER" id="PTHR47481:SF31">
    <property type="entry name" value="OS01G0873500 PROTEIN"/>
    <property type="match status" value="1"/>
</dbReference>
<name>A0AAD8WVV6_LOLMU</name>
<evidence type="ECO:0000256" key="1">
    <source>
        <dbReference type="SAM" id="MobiDB-lite"/>
    </source>
</evidence>
<dbReference type="SUPFAM" id="SSF56672">
    <property type="entry name" value="DNA/RNA polymerases"/>
    <property type="match status" value="1"/>
</dbReference>
<gene>
    <name evidence="3" type="ORF">QYE76_043217</name>
</gene>
<accession>A0AAD8WVV6</accession>
<reference evidence="3" key="1">
    <citation type="submission" date="2023-07" db="EMBL/GenBank/DDBJ databases">
        <title>A chromosome-level genome assembly of Lolium multiflorum.</title>
        <authorList>
            <person name="Chen Y."/>
            <person name="Copetti D."/>
            <person name="Kolliker R."/>
            <person name="Studer B."/>
        </authorList>
    </citation>
    <scope>NUCLEOTIDE SEQUENCE</scope>
    <source>
        <strain evidence="3">02402/16</strain>
        <tissue evidence="3">Leaf</tissue>
    </source>
</reference>
<dbReference type="EMBL" id="JAUUTY010000002">
    <property type="protein sequence ID" value="KAK1682369.1"/>
    <property type="molecule type" value="Genomic_DNA"/>
</dbReference>
<feature type="compositionally biased region" description="Gly residues" evidence="1">
    <location>
        <begin position="266"/>
        <end position="280"/>
    </location>
</feature>
<feature type="domain" description="Reverse transcriptase Ty1/copia-type" evidence="2">
    <location>
        <begin position="566"/>
        <end position="807"/>
    </location>
</feature>
<dbReference type="InterPro" id="IPR013103">
    <property type="entry name" value="RVT_2"/>
</dbReference>
<feature type="compositionally biased region" description="Low complexity" evidence="1">
    <location>
        <begin position="459"/>
        <end position="480"/>
    </location>
</feature>
<dbReference type="AlphaFoldDB" id="A0AAD8WVV6"/>
<feature type="region of interest" description="Disordered" evidence="1">
    <location>
        <begin position="428"/>
        <end position="523"/>
    </location>
</feature>
<feature type="region of interest" description="Disordered" evidence="1">
    <location>
        <begin position="372"/>
        <end position="393"/>
    </location>
</feature>
<evidence type="ECO:0000313" key="3">
    <source>
        <dbReference type="EMBL" id="KAK1682369.1"/>
    </source>
</evidence>
<dbReference type="Pfam" id="PF07727">
    <property type="entry name" value="RVT_2"/>
    <property type="match status" value="1"/>
</dbReference>
<evidence type="ECO:0000259" key="2">
    <source>
        <dbReference type="Pfam" id="PF07727"/>
    </source>
</evidence>
<proteinExistence type="predicted"/>
<sequence>MSSSALTTTDIGALASSSTASTPAVISLSVPVRLDHGNFLLWKGLLLPNLSGADLHGHLDGTKPAPATEITTGEGDKAVTVPNPAYHPWWLQDQKVLGFLLGAMEPSISCQLIGCKTAAAAWTSVHAMFGAHSRANVRNIRRQLQSLRKEDRSAAEYMHMMKALADSMAAAGSPISDDDLVDYIITGLGSAYNGIAASLTVGNKSVPYVDFYSHILSFEALQAQQAQVEGWTSSANAASRPPPPADHRPRAPDYYTPPAPGAYRPNGGGTQHGGGGGNPYGGHNSYGGHNPYGNPYGGHNTYGGGNAYENRGGGNSGGGRNGRGGGRGGGGRNGGGRQRWRPCCDYCGYWGHLAPDCRRAAEDQRANNFITQRSGNAASTSGGGNPQWHLDSGATDHLTSELERLQFYERYGGKDQVQVANGSDAVCSQVPGPASPQAASPASPIDVHGTAMQGSPRVASASPLPEAASPTVPALQLAPEQPVPPPADPLAAAPSAAPPTGSTHAMVTRARDHTRTEKVYTDGTVRYDPRRRAFFAAPSSHREALQEPAWSSAMADEFAALTRTGTWKLVPRPPGVNIVGSKWIFKTKHRPDGSFDKHKARLVARGFTQQHGIDYGDTFSPVVKPATVRLVLSLAVSRGWCLRQVDVSNAFLHGFLNEDVYMQQPPGFEDARYPSHVCKLQRSIYGLKQSPRAWYARLSQRLYELGFSASKADTSLFFFSRDGVEIYMLVYVDDIVISGSTPEAVDRLVHALAASFPIKDMGKLDYFLGLEASYNSGGMTLTQRKYALDLLHRVNMENCNSAPTPLMTSERLARDTGTALSTDDAFSMSFFLGRTAVLVKRVWLDLEARLGRRRSGLGELTREVRTCEYDDVHVMWELLSGMDGSAPRQYVHVPASGAMIAAAAGKKRRRRRRRADAESAAWSRLFSSCCAF</sequence>
<dbReference type="PANTHER" id="PTHR47481">
    <property type="match status" value="1"/>
</dbReference>
<feature type="region of interest" description="Disordered" evidence="1">
    <location>
        <begin position="307"/>
        <end position="337"/>
    </location>
</feature>
<keyword evidence="4" id="KW-1185">Reference proteome</keyword>
<protein>
    <recommendedName>
        <fullName evidence="2">Reverse transcriptase Ty1/copia-type domain-containing protein</fullName>
    </recommendedName>
</protein>
<feature type="compositionally biased region" description="Basic and acidic residues" evidence="1">
    <location>
        <begin position="509"/>
        <end position="523"/>
    </location>
</feature>
<organism evidence="3 4">
    <name type="scientific">Lolium multiflorum</name>
    <name type="common">Italian ryegrass</name>
    <name type="synonym">Lolium perenne subsp. multiflorum</name>
    <dbReference type="NCBI Taxonomy" id="4521"/>
    <lineage>
        <taxon>Eukaryota</taxon>
        <taxon>Viridiplantae</taxon>
        <taxon>Streptophyta</taxon>
        <taxon>Embryophyta</taxon>
        <taxon>Tracheophyta</taxon>
        <taxon>Spermatophyta</taxon>
        <taxon>Magnoliopsida</taxon>
        <taxon>Liliopsida</taxon>
        <taxon>Poales</taxon>
        <taxon>Poaceae</taxon>
        <taxon>BOP clade</taxon>
        <taxon>Pooideae</taxon>
        <taxon>Poodae</taxon>
        <taxon>Poeae</taxon>
        <taxon>Poeae Chloroplast Group 2 (Poeae type)</taxon>
        <taxon>Loliodinae</taxon>
        <taxon>Loliinae</taxon>
        <taxon>Lolium</taxon>
    </lineage>
</organism>
<feature type="compositionally biased region" description="Low complexity" evidence="1">
    <location>
        <begin position="428"/>
        <end position="444"/>
    </location>
</feature>
<dbReference type="Proteomes" id="UP001231189">
    <property type="component" value="Unassembled WGS sequence"/>
</dbReference>
<feature type="region of interest" description="Disordered" evidence="1">
    <location>
        <begin position="232"/>
        <end position="282"/>
    </location>
</feature>